<dbReference type="Proteomes" id="UP000034581">
    <property type="component" value="Unassembled WGS sequence"/>
</dbReference>
<dbReference type="AlphaFoldDB" id="A0A0G0ESA2"/>
<protein>
    <submittedName>
        <fullName evidence="1">Uncharacterized protein</fullName>
    </submittedName>
</protein>
<dbReference type="EMBL" id="LBQB01000001">
    <property type="protein sequence ID" value="KKP70217.1"/>
    <property type="molecule type" value="Genomic_DNA"/>
</dbReference>
<accession>A0A0G0ESA2</accession>
<organism evidence="1 2">
    <name type="scientific">candidate division CPR3 bacterium GW2011_GWF2_35_18</name>
    <dbReference type="NCBI Taxonomy" id="1618350"/>
    <lineage>
        <taxon>Bacteria</taxon>
        <taxon>Bacteria division CPR3</taxon>
    </lineage>
</organism>
<evidence type="ECO:0000313" key="2">
    <source>
        <dbReference type="Proteomes" id="UP000034581"/>
    </source>
</evidence>
<name>A0A0G0ESA2_UNCC3</name>
<reference evidence="1 2" key="1">
    <citation type="journal article" date="2015" name="Nature">
        <title>rRNA introns, odd ribosomes, and small enigmatic genomes across a large radiation of phyla.</title>
        <authorList>
            <person name="Brown C.T."/>
            <person name="Hug L.A."/>
            <person name="Thomas B.C."/>
            <person name="Sharon I."/>
            <person name="Castelle C.J."/>
            <person name="Singh A."/>
            <person name="Wilkins M.J."/>
            <person name="Williams K.H."/>
            <person name="Banfield J.F."/>
        </authorList>
    </citation>
    <scope>NUCLEOTIDE SEQUENCE [LARGE SCALE GENOMIC DNA]</scope>
</reference>
<proteinExistence type="predicted"/>
<comment type="caution">
    <text evidence="1">The sequence shown here is derived from an EMBL/GenBank/DDBJ whole genome shotgun (WGS) entry which is preliminary data.</text>
</comment>
<gene>
    <name evidence="1" type="ORF">UR67_C0001G0126</name>
</gene>
<evidence type="ECO:0000313" key="1">
    <source>
        <dbReference type="EMBL" id="KKP70217.1"/>
    </source>
</evidence>
<sequence length="250" mass="28397">MSENFSYPPEIKVLKGQESITQLKPGQLTHVVDCSRYASTDEALNILFEEGFRYEPSKYPNECTFSFHVTDSNGHNTAFHPDNPFSIQHQDSGFAIIMSEEFSNNIGAGGVISDEKLQEMISGATTGEGSFEPRTINLFRAEKVLNDLGVFFPEEVYGENKEKAINQFLYSAFVLRFYEDLKTYNKPSFFGVKPYGHRNIDGIVEPGMGVRLFDIQPDFSQYSVRYNVVPYVIKKEDIEQVVLKGELVHE</sequence>
<dbReference type="STRING" id="1618350.UR67_C0001G0126"/>